<keyword evidence="5" id="KW-0547">Nucleotide-binding</keyword>
<dbReference type="Pfam" id="PF21948">
    <property type="entry name" value="LplA-B_cat"/>
    <property type="match status" value="1"/>
</dbReference>
<reference evidence="9 10" key="1">
    <citation type="submission" date="2021-03" db="EMBL/GenBank/DDBJ databases">
        <title>Genomic Encyclopedia of Type Strains, Phase IV (KMG-IV): sequencing the most valuable type-strain genomes for metagenomic binning, comparative biology and taxonomic classification.</title>
        <authorList>
            <person name="Goeker M."/>
        </authorList>
    </citation>
    <scope>NUCLEOTIDE SEQUENCE [LARGE SCALE GENOMIC DNA]</scope>
    <source>
        <strain evidence="9 10">DSM 6139</strain>
    </source>
</reference>
<dbReference type="EMBL" id="JAGGKC010000003">
    <property type="protein sequence ID" value="MBP1918110.1"/>
    <property type="molecule type" value="Genomic_DNA"/>
</dbReference>
<dbReference type="Pfam" id="PF10437">
    <property type="entry name" value="Lip_prot_lig_C"/>
    <property type="match status" value="1"/>
</dbReference>
<dbReference type="SUPFAM" id="SSF55681">
    <property type="entry name" value="Class II aaRS and biotin synthetases"/>
    <property type="match status" value="1"/>
</dbReference>
<feature type="domain" description="BPL/LPL catalytic" evidence="8">
    <location>
        <begin position="24"/>
        <end position="210"/>
    </location>
</feature>
<dbReference type="InterPro" id="IPR045864">
    <property type="entry name" value="aa-tRNA-synth_II/BPL/LPL"/>
</dbReference>
<dbReference type="Proteomes" id="UP001519271">
    <property type="component" value="Unassembled WGS sequence"/>
</dbReference>
<accession>A0ABS4G192</accession>
<gene>
    <name evidence="9" type="ORF">J2Z34_000581</name>
</gene>
<dbReference type="InterPro" id="IPR019491">
    <property type="entry name" value="Lipoate_protein_ligase_C"/>
</dbReference>
<dbReference type="PANTHER" id="PTHR12561:SF3">
    <property type="entry name" value="LIPOYLTRANSFERASE 1, MITOCHONDRIAL"/>
    <property type="match status" value="1"/>
</dbReference>
<comment type="pathway">
    <text evidence="2">Protein modification; protein lipoylation via exogenous pathway; protein N(6)-(lipoyl)lysine from lipoate: step 1/2.</text>
</comment>
<dbReference type="SUPFAM" id="SSF82649">
    <property type="entry name" value="SufE/NifU"/>
    <property type="match status" value="1"/>
</dbReference>
<dbReference type="GO" id="GO:0016979">
    <property type="term" value="F:lipoate-protein ligase activity"/>
    <property type="evidence" value="ECO:0007669"/>
    <property type="project" value="UniProtKB-EC"/>
</dbReference>
<dbReference type="EC" id="6.3.1.20" evidence="3"/>
<keyword evidence="4 9" id="KW-0436">Ligase</keyword>
<evidence type="ECO:0000313" key="9">
    <source>
        <dbReference type="EMBL" id="MBP1918110.1"/>
    </source>
</evidence>
<name>A0ABS4G192_9CLOT</name>
<evidence type="ECO:0000256" key="5">
    <source>
        <dbReference type="ARBA" id="ARBA00022741"/>
    </source>
</evidence>
<comment type="caution">
    <text evidence="9">The sequence shown here is derived from an EMBL/GenBank/DDBJ whole genome shotgun (WGS) entry which is preliminary data.</text>
</comment>
<evidence type="ECO:0000256" key="2">
    <source>
        <dbReference type="ARBA" id="ARBA00005124"/>
    </source>
</evidence>
<dbReference type="CDD" id="cd16443">
    <property type="entry name" value="LplA"/>
    <property type="match status" value="1"/>
</dbReference>
<dbReference type="PROSITE" id="PS51733">
    <property type="entry name" value="BPL_LPL_CATALYTIC"/>
    <property type="match status" value="1"/>
</dbReference>
<comment type="catalytic activity">
    <reaction evidence="7">
        <text>L-lysyl-[lipoyl-carrier protein] + (R)-lipoate + ATP = N(6)-[(R)-lipoyl]-L-lysyl-[lipoyl-carrier protein] + AMP + diphosphate + H(+)</text>
        <dbReference type="Rhea" id="RHEA:49288"/>
        <dbReference type="Rhea" id="RHEA-COMP:10500"/>
        <dbReference type="Rhea" id="RHEA-COMP:10502"/>
        <dbReference type="ChEBI" id="CHEBI:15378"/>
        <dbReference type="ChEBI" id="CHEBI:29969"/>
        <dbReference type="ChEBI" id="CHEBI:30616"/>
        <dbReference type="ChEBI" id="CHEBI:33019"/>
        <dbReference type="ChEBI" id="CHEBI:83088"/>
        <dbReference type="ChEBI" id="CHEBI:83099"/>
        <dbReference type="ChEBI" id="CHEBI:456215"/>
        <dbReference type="EC" id="6.3.1.20"/>
    </reaction>
</comment>
<evidence type="ECO:0000256" key="1">
    <source>
        <dbReference type="ARBA" id="ARBA00005085"/>
    </source>
</evidence>
<evidence type="ECO:0000256" key="7">
    <source>
        <dbReference type="ARBA" id="ARBA00048037"/>
    </source>
</evidence>
<evidence type="ECO:0000256" key="4">
    <source>
        <dbReference type="ARBA" id="ARBA00022598"/>
    </source>
</evidence>
<proteinExistence type="predicted"/>
<comment type="pathway">
    <text evidence="1">Protein modification; protein lipoylation via exogenous pathway; protein N(6)-(lipoyl)lysine from lipoate: step 2/2.</text>
</comment>
<protein>
    <recommendedName>
        <fullName evidence="3">lipoate--protein ligase</fullName>
        <ecNumber evidence="3">6.3.1.20</ecNumber>
    </recommendedName>
</protein>
<dbReference type="Gene3D" id="3.30.930.10">
    <property type="entry name" value="Bira Bifunctional Protein, Domain 2"/>
    <property type="match status" value="1"/>
</dbReference>
<dbReference type="InterPro" id="IPR004562">
    <property type="entry name" value="LipoylTrfase_LipoateP_Ligase"/>
</dbReference>
<dbReference type="NCBIfam" id="TIGR00545">
    <property type="entry name" value="lipoyltrans"/>
    <property type="match status" value="1"/>
</dbReference>
<evidence type="ECO:0000256" key="3">
    <source>
        <dbReference type="ARBA" id="ARBA00012367"/>
    </source>
</evidence>
<dbReference type="Gene3D" id="3.30.390.50">
    <property type="entry name" value="CO dehydrogenase flavoprotein, C-terminal domain"/>
    <property type="match status" value="1"/>
</dbReference>
<organism evidence="9 10">
    <name type="scientific">Youngiibacter multivorans</name>
    <dbReference type="NCBI Taxonomy" id="937251"/>
    <lineage>
        <taxon>Bacteria</taxon>
        <taxon>Bacillati</taxon>
        <taxon>Bacillota</taxon>
        <taxon>Clostridia</taxon>
        <taxon>Eubacteriales</taxon>
        <taxon>Clostridiaceae</taxon>
        <taxon>Youngiibacter</taxon>
    </lineage>
</organism>
<keyword evidence="10" id="KW-1185">Reference proteome</keyword>
<dbReference type="InterPro" id="IPR004143">
    <property type="entry name" value="BPL_LPL_catalytic"/>
</dbReference>
<sequence length="324" mass="36930">MRYILNESTDPYFNLAAEEYLLKHTDLEVFSLWRNDNAIIVGKNQNTLSEINTDFVKERGIRVVRRQTGGGAVFHDLGNLNYTFIVNGGDSFNDFKGFAKPIMEALEQMGVHSEFSGRNDMLIDGMKFSGNAQCKHKDRVMHHGTLLFSSVKADISGALKPRDIKFSDKAVKSVASRITNISDHMPERMTVLEFRDRIFRHIMEDSGKAIESYTEDEISEIMKLRDEKYSTWDWNYGMSPKYSQTREMKFAGGTVEATLEAKDGYISEIRLYGDFFGVKDISLLEDALKGTRHREEDIAGVLDNVGFEEFIVNVSKNDLINLLI</sequence>
<dbReference type="PANTHER" id="PTHR12561">
    <property type="entry name" value="LIPOATE-PROTEIN LIGASE"/>
    <property type="match status" value="1"/>
</dbReference>
<dbReference type="RefSeq" id="WP_209458352.1">
    <property type="nucleotide sequence ID" value="NZ_JAGGKC010000003.1"/>
</dbReference>
<evidence type="ECO:0000313" key="10">
    <source>
        <dbReference type="Proteomes" id="UP001519271"/>
    </source>
</evidence>
<keyword evidence="6" id="KW-0067">ATP-binding</keyword>
<evidence type="ECO:0000256" key="6">
    <source>
        <dbReference type="ARBA" id="ARBA00022840"/>
    </source>
</evidence>
<evidence type="ECO:0000259" key="8">
    <source>
        <dbReference type="PROSITE" id="PS51733"/>
    </source>
</evidence>